<feature type="transmembrane region" description="Helical" evidence="2">
    <location>
        <begin position="707"/>
        <end position="731"/>
    </location>
</feature>
<proteinExistence type="predicted"/>
<protein>
    <submittedName>
        <fullName evidence="3">Uncharacterized protein</fullName>
    </submittedName>
</protein>
<keyword evidence="2" id="KW-0812">Transmembrane</keyword>
<sequence length="810" mass="89817">MWRKIKHKSTLSVGGFTIAILLSFQLVNGSETKGSNLNDVVETTRTTMEEGAEVILNISSTKAAAVVGTEGDAIKVDNDVQNIFQGRVTQAVFLPKNVDKADFMPNVTDTPAKESSESVKQHGNVSSASNGRTTSPVVSGSKRKLSQDQSDDGVGLVSPSTVSKTVTNPKTEIEPTRGEEESSTLLVLQLAQCRANCVLKKNEKLKKYQRYSIYSKKMDVYTSKLKEQIRMSYEECWDTCLLLEIESGESQEASRLVDVVCSLNNSTCLSGCQDACEFHHYVQHVAKNGTKPPLLAATKVESFLSYNLSTPSSSAGKKRRRFQLSLQWPMSEDPSVVYSIVQHVRLKNIRLGWTWRLLEQTTMTKISLTFSEKPKIGDIRVLAATSLNLVHVFSQEKVVMKLNVPPSRTTPAERPGLVRIPNEQQPPDLWHLRKVSMVHQKFLVVTEITWDLPENKSLAGTSPPPPPTSRSSSISPNMTPLHSPPPKEMDVGNAEATSKSGSSPPPEPGNNNNNNKSKHRHNFLLTWEVSGGILKGNMVTDANTVTISLWPDTIYSIQVGLIEEQMNVEAERLNPWEYEVEPKVTIKSSLLSVNTSDAVYLTPEVERTESDVKSDLNSVERVSSSRVSVKSSISSSSSSSSSSTSSDAESISSLAAQIPLTAAEVAHTSVEGVNDNDHIRNSTTLTSLRCELASGASKWLCQLSISWLVILCSIYGLLFIFSMTVYLFFAFKHYPYCSHRRLLCCSCFYSNTPTADYYLNSRSTCKLALLPHDFHQQQRQHDFPHVQHYSEPELPQQKKDLDILSQYNIV</sequence>
<feature type="region of interest" description="Disordered" evidence="1">
    <location>
        <begin position="104"/>
        <end position="179"/>
    </location>
</feature>
<reference evidence="3" key="1">
    <citation type="submission" date="2021-06" db="EMBL/GenBank/DDBJ databases">
        <authorList>
            <person name="Hodson N. C."/>
            <person name="Mongue J. A."/>
            <person name="Jaron S. K."/>
        </authorList>
    </citation>
    <scope>NUCLEOTIDE SEQUENCE</scope>
</reference>
<feature type="compositionally biased region" description="Polar residues" evidence="1">
    <location>
        <begin position="158"/>
        <end position="170"/>
    </location>
</feature>
<evidence type="ECO:0000313" key="3">
    <source>
        <dbReference type="EMBL" id="CAG7734909.1"/>
    </source>
</evidence>
<keyword evidence="4" id="KW-1185">Reference proteome</keyword>
<dbReference type="AlphaFoldDB" id="A0A8J2KAF2"/>
<keyword evidence="2" id="KW-1133">Transmembrane helix</keyword>
<keyword evidence="2" id="KW-0472">Membrane</keyword>
<dbReference type="EMBL" id="CAJVCH010278575">
    <property type="protein sequence ID" value="CAG7734909.1"/>
    <property type="molecule type" value="Genomic_DNA"/>
</dbReference>
<accession>A0A8J2KAF2</accession>
<evidence type="ECO:0000256" key="2">
    <source>
        <dbReference type="SAM" id="Phobius"/>
    </source>
</evidence>
<feature type="region of interest" description="Disordered" evidence="1">
    <location>
        <begin position="454"/>
        <end position="518"/>
    </location>
</feature>
<evidence type="ECO:0000313" key="4">
    <source>
        <dbReference type="Proteomes" id="UP000708208"/>
    </source>
</evidence>
<gene>
    <name evidence="3" type="ORF">AFUS01_LOCUS23271</name>
</gene>
<dbReference type="OrthoDB" id="8195614at2759"/>
<name>A0A8J2KAF2_9HEXA</name>
<comment type="caution">
    <text evidence="3">The sequence shown here is derived from an EMBL/GenBank/DDBJ whole genome shotgun (WGS) entry which is preliminary data.</text>
</comment>
<feature type="compositionally biased region" description="Polar residues" evidence="1">
    <location>
        <begin position="121"/>
        <end position="138"/>
    </location>
</feature>
<dbReference type="Proteomes" id="UP000708208">
    <property type="component" value="Unassembled WGS sequence"/>
</dbReference>
<feature type="compositionally biased region" description="Basic and acidic residues" evidence="1">
    <location>
        <begin position="111"/>
        <end position="120"/>
    </location>
</feature>
<organism evidence="3 4">
    <name type="scientific">Allacma fusca</name>
    <dbReference type="NCBI Taxonomy" id="39272"/>
    <lineage>
        <taxon>Eukaryota</taxon>
        <taxon>Metazoa</taxon>
        <taxon>Ecdysozoa</taxon>
        <taxon>Arthropoda</taxon>
        <taxon>Hexapoda</taxon>
        <taxon>Collembola</taxon>
        <taxon>Symphypleona</taxon>
        <taxon>Sminthuridae</taxon>
        <taxon>Allacma</taxon>
    </lineage>
</organism>
<evidence type="ECO:0000256" key="1">
    <source>
        <dbReference type="SAM" id="MobiDB-lite"/>
    </source>
</evidence>